<sequence length="116" mass="12787">MRDLPEWSLRNTFQELSDPQRARMHERYPISKLLETLLAKATAKQLGSNRIDDIIVNSFTSDSCTSGLTENVHGITGFAFWLLAKATASTAEVRGQALITVIAHGVPTPGRGRARH</sequence>
<name>A0A5N7C8K3_PETAA</name>
<accession>A0A5N7C8K3</accession>
<dbReference type="EMBL" id="ML735256">
    <property type="protein sequence ID" value="KAE8390309.1"/>
    <property type="molecule type" value="Genomic_DNA"/>
</dbReference>
<protein>
    <submittedName>
        <fullName evidence="1">Uncharacterized protein</fullName>
    </submittedName>
</protein>
<gene>
    <name evidence="1" type="ORF">BDV23DRAFT_183602</name>
</gene>
<organism evidence="1">
    <name type="scientific">Petromyces alliaceus</name>
    <name type="common">Aspergillus alliaceus</name>
    <dbReference type="NCBI Taxonomy" id="209559"/>
    <lineage>
        <taxon>Eukaryota</taxon>
        <taxon>Fungi</taxon>
        <taxon>Dikarya</taxon>
        <taxon>Ascomycota</taxon>
        <taxon>Pezizomycotina</taxon>
        <taxon>Eurotiomycetes</taxon>
        <taxon>Eurotiomycetidae</taxon>
        <taxon>Eurotiales</taxon>
        <taxon>Aspergillaceae</taxon>
        <taxon>Aspergillus</taxon>
        <taxon>Aspergillus subgen. Circumdati</taxon>
    </lineage>
</organism>
<reference evidence="1" key="1">
    <citation type="submission" date="2019-04" db="EMBL/GenBank/DDBJ databases">
        <title>Friends and foes A comparative genomics studyof 23 Aspergillus species from section Flavi.</title>
        <authorList>
            <consortium name="DOE Joint Genome Institute"/>
            <person name="Kjaerbolling I."/>
            <person name="Vesth T."/>
            <person name="Frisvad J.C."/>
            <person name="Nybo J.L."/>
            <person name="Theobald S."/>
            <person name="Kildgaard S."/>
            <person name="Isbrandt T."/>
            <person name="Kuo A."/>
            <person name="Sato A."/>
            <person name="Lyhne E.K."/>
            <person name="Kogle M.E."/>
            <person name="Wiebenga A."/>
            <person name="Kun R.S."/>
            <person name="Lubbers R.J."/>
            <person name="Makela M.R."/>
            <person name="Barry K."/>
            <person name="Chovatia M."/>
            <person name="Clum A."/>
            <person name="Daum C."/>
            <person name="Haridas S."/>
            <person name="He G."/>
            <person name="LaButti K."/>
            <person name="Lipzen A."/>
            <person name="Mondo S."/>
            <person name="Riley R."/>
            <person name="Salamov A."/>
            <person name="Simmons B.A."/>
            <person name="Magnuson J.K."/>
            <person name="Henrissat B."/>
            <person name="Mortensen U.H."/>
            <person name="Larsen T.O."/>
            <person name="Devries R.P."/>
            <person name="Grigoriev I.V."/>
            <person name="Machida M."/>
            <person name="Baker S.E."/>
            <person name="Andersen M.R."/>
        </authorList>
    </citation>
    <scope>NUCLEOTIDE SEQUENCE [LARGE SCALE GENOMIC DNA]</scope>
    <source>
        <strain evidence="1">IBT 14317</strain>
    </source>
</reference>
<dbReference type="Proteomes" id="UP000326877">
    <property type="component" value="Unassembled WGS sequence"/>
</dbReference>
<dbReference type="AlphaFoldDB" id="A0A5N7C8K3"/>
<proteinExistence type="predicted"/>
<evidence type="ECO:0000313" key="1">
    <source>
        <dbReference type="EMBL" id="KAE8390309.1"/>
    </source>
</evidence>